<sequence length="102" mass="10429">MGSLDQLGLLLQTALGAVADRLPLGFGIVGVAAHLFAPLGGGVVVVVGNDGNEYSDVLQGPDPAPEGSPLASDGASVRHDDDVERTWILLGIGHELLEVTTF</sequence>
<evidence type="ECO:0000313" key="2">
    <source>
        <dbReference type="EMBL" id="KUN93688.1"/>
    </source>
</evidence>
<accession>A0A117RJ52</accession>
<evidence type="ECO:0000256" key="1">
    <source>
        <dbReference type="SAM" id="MobiDB-lite"/>
    </source>
</evidence>
<dbReference type="EMBL" id="LMWY01000053">
    <property type="protein sequence ID" value="KUN93688.1"/>
    <property type="molecule type" value="Genomic_DNA"/>
</dbReference>
<reference evidence="2 3" key="1">
    <citation type="submission" date="2015-10" db="EMBL/GenBank/DDBJ databases">
        <title>Draft genome sequence of Streptomyces caeruleatus NRRL B-24802, type strain for the species Streptomyces caeruleatus.</title>
        <authorList>
            <person name="Ruckert C."/>
            <person name="Winkler A."/>
            <person name="Kalinowski J."/>
            <person name="Kampfer P."/>
            <person name="Glaeser S."/>
        </authorList>
    </citation>
    <scope>NUCLEOTIDE SEQUENCE [LARGE SCALE GENOMIC DNA]</scope>
    <source>
        <strain evidence="2 3">NRRL B-24802</strain>
    </source>
</reference>
<dbReference type="AlphaFoldDB" id="A0A117RJ52"/>
<protein>
    <submittedName>
        <fullName evidence="2">Uncharacterized protein</fullName>
    </submittedName>
</protein>
<evidence type="ECO:0000313" key="3">
    <source>
        <dbReference type="Proteomes" id="UP000053429"/>
    </source>
</evidence>
<gene>
    <name evidence="2" type="ORF">AQJ67_38030</name>
</gene>
<dbReference type="Proteomes" id="UP000053429">
    <property type="component" value="Unassembled WGS sequence"/>
</dbReference>
<name>A0A117RJ52_9ACTN</name>
<comment type="caution">
    <text evidence="2">The sequence shown here is derived from an EMBL/GenBank/DDBJ whole genome shotgun (WGS) entry which is preliminary data.</text>
</comment>
<keyword evidence="3" id="KW-1185">Reference proteome</keyword>
<proteinExistence type="predicted"/>
<feature type="region of interest" description="Disordered" evidence="1">
    <location>
        <begin position="56"/>
        <end position="76"/>
    </location>
</feature>
<organism evidence="2 3">
    <name type="scientific">Streptomyces caeruleatus</name>
    <dbReference type="NCBI Taxonomy" id="661399"/>
    <lineage>
        <taxon>Bacteria</taxon>
        <taxon>Bacillati</taxon>
        <taxon>Actinomycetota</taxon>
        <taxon>Actinomycetes</taxon>
        <taxon>Kitasatosporales</taxon>
        <taxon>Streptomycetaceae</taxon>
        <taxon>Streptomyces</taxon>
    </lineage>
</organism>